<dbReference type="InterPro" id="IPR038765">
    <property type="entry name" value="Papain-like_cys_pep_sf"/>
</dbReference>
<dbReference type="OrthoDB" id="409956at2759"/>
<dbReference type="Proteomes" id="UP000499080">
    <property type="component" value="Unassembled WGS sequence"/>
</dbReference>
<keyword evidence="2" id="KW-1185">Reference proteome</keyword>
<comment type="caution">
    <text evidence="1">The sequence shown here is derived from an EMBL/GenBank/DDBJ whole genome shotgun (WGS) entry which is preliminary data.</text>
</comment>
<reference evidence="1 2" key="1">
    <citation type="journal article" date="2019" name="Sci. Rep.">
        <title>Orb-weaving spider Araneus ventricosus genome elucidates the spidroin gene catalogue.</title>
        <authorList>
            <person name="Kono N."/>
            <person name="Nakamura H."/>
            <person name="Ohtoshi R."/>
            <person name="Moran D.A.P."/>
            <person name="Shinohara A."/>
            <person name="Yoshida Y."/>
            <person name="Fujiwara M."/>
            <person name="Mori M."/>
            <person name="Tomita M."/>
            <person name="Arakawa K."/>
        </authorList>
    </citation>
    <scope>NUCLEOTIDE SEQUENCE [LARGE SCALE GENOMIC DNA]</scope>
</reference>
<evidence type="ECO:0000313" key="2">
    <source>
        <dbReference type="Proteomes" id="UP000499080"/>
    </source>
</evidence>
<dbReference type="EMBL" id="BGPR01001348">
    <property type="protein sequence ID" value="GBM51741.1"/>
    <property type="molecule type" value="Genomic_DNA"/>
</dbReference>
<dbReference type="SUPFAM" id="SSF54001">
    <property type="entry name" value="Cysteine proteinases"/>
    <property type="match status" value="1"/>
</dbReference>
<dbReference type="Gene3D" id="3.90.70.80">
    <property type="match status" value="1"/>
</dbReference>
<dbReference type="CDD" id="cd22744">
    <property type="entry name" value="OTU"/>
    <property type="match status" value="1"/>
</dbReference>
<sequence length="148" mass="17321">MNFNVNLQNPQEYEQTMSEDAEFGGEAEIVAFSRMFGCQVYVYFRQDRSRAPIIYGDYTLKCYLLFKGNPDHGHYDVIQPKENTRYTEAILWSTGMNFNVIICKILKNMNKPCQKMPNLVEKLKLLHSQECLFAKYMSILDKIVVEPQ</sequence>
<accession>A0A4Y2GED4</accession>
<evidence type="ECO:0008006" key="3">
    <source>
        <dbReference type="Google" id="ProtNLM"/>
    </source>
</evidence>
<dbReference type="AlphaFoldDB" id="A0A4Y2GED4"/>
<evidence type="ECO:0000313" key="1">
    <source>
        <dbReference type="EMBL" id="GBM51741.1"/>
    </source>
</evidence>
<name>A0A4Y2GED4_ARAVE</name>
<gene>
    <name evidence="1" type="ORF">AVEN_175310_1</name>
</gene>
<protein>
    <recommendedName>
        <fullName evidence="3">OTU domain-containing protein</fullName>
    </recommendedName>
</protein>
<proteinExistence type="predicted"/>
<organism evidence="1 2">
    <name type="scientific">Araneus ventricosus</name>
    <name type="common">Orbweaver spider</name>
    <name type="synonym">Epeira ventricosa</name>
    <dbReference type="NCBI Taxonomy" id="182803"/>
    <lineage>
        <taxon>Eukaryota</taxon>
        <taxon>Metazoa</taxon>
        <taxon>Ecdysozoa</taxon>
        <taxon>Arthropoda</taxon>
        <taxon>Chelicerata</taxon>
        <taxon>Arachnida</taxon>
        <taxon>Araneae</taxon>
        <taxon>Araneomorphae</taxon>
        <taxon>Entelegynae</taxon>
        <taxon>Araneoidea</taxon>
        <taxon>Araneidae</taxon>
        <taxon>Araneus</taxon>
    </lineage>
</organism>